<evidence type="ECO:0000313" key="8">
    <source>
        <dbReference type="EMBL" id="MBD1598185.1"/>
    </source>
</evidence>
<dbReference type="CDD" id="cd07731">
    <property type="entry name" value="ComA-like_MBL-fold"/>
    <property type="match status" value="1"/>
</dbReference>
<dbReference type="PANTHER" id="PTHR30619">
    <property type="entry name" value="DNA INTERNALIZATION/COMPETENCE PROTEIN COMEC/REC2"/>
    <property type="match status" value="1"/>
</dbReference>
<dbReference type="InterPro" id="IPR001279">
    <property type="entry name" value="Metallo-B-lactamas"/>
</dbReference>
<evidence type="ECO:0000313" key="9">
    <source>
        <dbReference type="Proteomes" id="UP000805841"/>
    </source>
</evidence>
<dbReference type="RefSeq" id="WP_190418267.1">
    <property type="nucleotide sequence ID" value="NZ_JAAOCA010000005.1"/>
</dbReference>
<dbReference type="InterPro" id="IPR052159">
    <property type="entry name" value="Competence_DNA_uptake"/>
</dbReference>
<keyword evidence="9" id="KW-1185">Reference proteome</keyword>
<comment type="caution">
    <text evidence="8">The sequence shown here is derived from an EMBL/GenBank/DDBJ whole genome shotgun (WGS) entry which is preliminary data.</text>
</comment>
<dbReference type="Pfam" id="PF00753">
    <property type="entry name" value="Lactamase_B"/>
    <property type="match status" value="1"/>
</dbReference>
<evidence type="ECO:0000256" key="1">
    <source>
        <dbReference type="ARBA" id="ARBA00004651"/>
    </source>
</evidence>
<dbReference type="InterPro" id="IPR004797">
    <property type="entry name" value="Competence_ComEC/Rec2"/>
</dbReference>
<proteinExistence type="predicted"/>
<dbReference type="InterPro" id="IPR035681">
    <property type="entry name" value="ComA-like_MBL"/>
</dbReference>
<evidence type="ECO:0000256" key="6">
    <source>
        <dbReference type="SAM" id="Phobius"/>
    </source>
</evidence>
<dbReference type="Pfam" id="PF03772">
    <property type="entry name" value="Competence"/>
    <property type="match status" value="1"/>
</dbReference>
<protein>
    <submittedName>
        <fullName evidence="8">DNA internalization-related competence protein ComEC/Rec2</fullName>
    </submittedName>
</protein>
<keyword evidence="3 6" id="KW-0812">Transmembrane</keyword>
<feature type="domain" description="Metallo-beta-lactamase" evidence="7">
    <location>
        <begin position="502"/>
        <end position="684"/>
    </location>
</feature>
<accession>A0ABR7YYC8</accession>
<feature type="transmembrane region" description="Helical" evidence="6">
    <location>
        <begin position="270"/>
        <end position="295"/>
    </location>
</feature>
<reference evidence="8 9" key="1">
    <citation type="journal article" date="2020" name="Insects">
        <title>Bacteria Belonging to Pseudomonas typographi sp. nov. from the Bark Beetle Ips typographus Have Genomic Potential to Aid in the Host Ecology.</title>
        <authorList>
            <person name="Peral-Aranega E."/>
            <person name="Saati-Santamaria Z."/>
            <person name="Kolarik M."/>
            <person name="Rivas R."/>
            <person name="Garcia-Fraile P."/>
        </authorList>
    </citation>
    <scope>NUCLEOTIDE SEQUENCE [LARGE SCALE GENOMIC DNA]</scope>
    <source>
        <strain evidence="8 9">CA3A</strain>
    </source>
</reference>
<comment type="subcellular location">
    <subcellularLocation>
        <location evidence="1">Cell membrane</location>
        <topology evidence="1">Multi-pass membrane protein</topology>
    </subcellularLocation>
</comment>
<feature type="transmembrane region" description="Helical" evidence="6">
    <location>
        <begin position="42"/>
        <end position="59"/>
    </location>
</feature>
<keyword evidence="4 6" id="KW-1133">Transmembrane helix</keyword>
<evidence type="ECO:0000259" key="7">
    <source>
        <dbReference type="SMART" id="SM00849"/>
    </source>
</evidence>
<dbReference type="EMBL" id="JAAOCA010000005">
    <property type="protein sequence ID" value="MBD1598185.1"/>
    <property type="molecule type" value="Genomic_DNA"/>
</dbReference>
<feature type="transmembrane region" description="Helical" evidence="6">
    <location>
        <begin position="416"/>
        <end position="442"/>
    </location>
</feature>
<feature type="transmembrane region" description="Helical" evidence="6">
    <location>
        <begin position="360"/>
        <end position="376"/>
    </location>
</feature>
<feature type="transmembrane region" description="Helical" evidence="6">
    <location>
        <begin position="388"/>
        <end position="409"/>
    </location>
</feature>
<dbReference type="InterPro" id="IPR036866">
    <property type="entry name" value="RibonucZ/Hydroxyglut_hydro"/>
</dbReference>
<keyword evidence="5 6" id="KW-0472">Membrane</keyword>
<dbReference type="InterPro" id="IPR004477">
    <property type="entry name" value="ComEC_N"/>
</dbReference>
<name>A0ABR7YYC8_9PSED</name>
<feature type="transmembrane region" description="Helical" evidence="6">
    <location>
        <begin position="448"/>
        <end position="467"/>
    </location>
</feature>
<evidence type="ECO:0000256" key="4">
    <source>
        <dbReference type="ARBA" id="ARBA00022989"/>
    </source>
</evidence>
<dbReference type="SMART" id="SM00849">
    <property type="entry name" value="Lactamase_B"/>
    <property type="match status" value="1"/>
</dbReference>
<feature type="transmembrane region" description="Helical" evidence="6">
    <location>
        <begin position="302"/>
        <end position="322"/>
    </location>
</feature>
<dbReference type="Gene3D" id="3.60.15.10">
    <property type="entry name" value="Ribonuclease Z/Hydroxyacylglutathione hydrolase-like"/>
    <property type="match status" value="1"/>
</dbReference>
<feature type="transmembrane region" description="Helical" evidence="6">
    <location>
        <begin position="328"/>
        <end position="348"/>
    </location>
</feature>
<evidence type="ECO:0000256" key="2">
    <source>
        <dbReference type="ARBA" id="ARBA00022475"/>
    </source>
</evidence>
<dbReference type="Proteomes" id="UP000805841">
    <property type="component" value="Unassembled WGS sequence"/>
</dbReference>
<sequence length="740" mass="79521">MVLRMAALAAGLLALCGLPALPPAWMLALGVGLAGLCLARRWWAPGLFLLGLCWACFSAQRALDDRLAPALDGQTLWLEGRVVGLPRHDGQSVRFELDHVQARRARLPASLRLSWFAGPEVRSGERWRLAVTLRAPRGQVNPGGFDHEAWLLAQRIGAVGAVKDGHRLAEAASGRWRGALGERLRQVDAFGYEAVIAALVLGDTRGLSVAQWQMLQDTGTVHLLVISGQHIGLFAGLLYGAVAGLARLGLWPLRWPWLPVACAAAMAGALGYGCLAGFAVPVQRACAMLFVVLLWRLRFRRLGLAQPLLGALCAVLVFEPLASLRQGFWLSFMAVAVLLLALGGRLGGWKPWQAWSRPQWVLAIGLMPLLVAWGLPVSPTGPLANLLAVPWVGVLVLPWALLGTALLALGPVGEWLLWAVGVSLAGLFRVLGALAAVSPALYVPAPPAWAWPAIAAGSVLLLAPAGLPGRWLGMAPFALLVWAPAPQVAHGQAQVWQLDVGQGLAVLVRTRQHALLYDTGPGSGERNAGRQVVLPSLRALGVGALDTLVISHAHLDHYGGAATVLASVPVARRVAGDPQHLPPQWRLQPCESGHAWAWDGVRFSQWRWADARESNPASCVLLIEAGGERLLLAGDIDAAAERALVAERPAWRADWLQAPHHGSRTSSSAALLDHLQPTGVLVPRGTGNRFGHPHAEVLARYQARGLRIHDTALHGALQLHLGSYDRVRGLREQRRFWRLR</sequence>
<dbReference type="InterPro" id="IPR025405">
    <property type="entry name" value="DUF4131"/>
</dbReference>
<dbReference type="Pfam" id="PF13567">
    <property type="entry name" value="DUF4131"/>
    <property type="match status" value="1"/>
</dbReference>
<evidence type="ECO:0000256" key="3">
    <source>
        <dbReference type="ARBA" id="ARBA00022692"/>
    </source>
</evidence>
<feature type="transmembrane region" description="Helical" evidence="6">
    <location>
        <begin position="231"/>
        <end position="250"/>
    </location>
</feature>
<evidence type="ECO:0000256" key="5">
    <source>
        <dbReference type="ARBA" id="ARBA00023136"/>
    </source>
</evidence>
<dbReference type="PANTHER" id="PTHR30619:SF1">
    <property type="entry name" value="RECOMBINATION PROTEIN 2"/>
    <property type="match status" value="1"/>
</dbReference>
<dbReference type="NCBIfam" id="TIGR00361">
    <property type="entry name" value="ComEC_Rec2"/>
    <property type="match status" value="1"/>
</dbReference>
<organism evidence="8 9">
    <name type="scientific">Pseudomonas typographi</name>
    <dbReference type="NCBI Taxonomy" id="2715964"/>
    <lineage>
        <taxon>Bacteria</taxon>
        <taxon>Pseudomonadati</taxon>
        <taxon>Pseudomonadota</taxon>
        <taxon>Gammaproteobacteria</taxon>
        <taxon>Pseudomonadales</taxon>
        <taxon>Pseudomonadaceae</taxon>
        <taxon>Pseudomonas</taxon>
    </lineage>
</organism>
<gene>
    <name evidence="8" type="ORF">HAQ05_05640</name>
</gene>
<dbReference type="NCBIfam" id="TIGR00360">
    <property type="entry name" value="ComEC_N-term"/>
    <property type="match status" value="1"/>
</dbReference>
<keyword evidence="2" id="KW-1003">Cell membrane</keyword>
<dbReference type="SUPFAM" id="SSF56281">
    <property type="entry name" value="Metallo-hydrolase/oxidoreductase"/>
    <property type="match status" value="1"/>
</dbReference>